<evidence type="ECO:0000256" key="9">
    <source>
        <dbReference type="PIRSR" id="PIRSR602326-1"/>
    </source>
</evidence>
<proteinExistence type="predicted"/>
<name>A0A7M3U2G9_9RICK</name>
<organism evidence="13 14">
    <name type="scientific">Candidatus Wolbachia massiliensis</name>
    <dbReference type="NCBI Taxonomy" id="1845000"/>
    <lineage>
        <taxon>Bacteria</taxon>
        <taxon>Pseudomonadati</taxon>
        <taxon>Pseudomonadota</taxon>
        <taxon>Alphaproteobacteria</taxon>
        <taxon>Rickettsiales</taxon>
        <taxon>Anaplasmataceae</taxon>
        <taxon>Wolbachieae</taxon>
        <taxon>Wolbachia</taxon>
    </lineage>
</organism>
<dbReference type="GO" id="GO:0009055">
    <property type="term" value="F:electron transfer activity"/>
    <property type="evidence" value="ECO:0007669"/>
    <property type="project" value="InterPro"/>
</dbReference>
<evidence type="ECO:0000256" key="8">
    <source>
        <dbReference type="ARBA" id="ARBA00023136"/>
    </source>
</evidence>
<dbReference type="Gene3D" id="1.20.5.100">
    <property type="entry name" value="Cytochrome c1, transmembrane anchor, C-terminal"/>
    <property type="match status" value="1"/>
</dbReference>
<feature type="binding site" description="covalent" evidence="9">
    <location>
        <position position="179"/>
    </location>
    <ligand>
        <name>heme c</name>
        <dbReference type="ChEBI" id="CHEBI:61717"/>
    </ligand>
</feature>
<dbReference type="GO" id="GO:0020037">
    <property type="term" value="F:heme binding"/>
    <property type="evidence" value="ECO:0007669"/>
    <property type="project" value="InterPro"/>
</dbReference>
<feature type="binding site" description="covalent" evidence="9">
    <location>
        <position position="63"/>
    </location>
    <ligand>
        <name>heme c</name>
        <dbReference type="ChEBI" id="CHEBI:61717"/>
    </ligand>
</feature>
<dbReference type="Proteomes" id="UP000516514">
    <property type="component" value="Chromosome"/>
</dbReference>
<keyword evidence="11" id="KW-0732">Signal</keyword>
<dbReference type="EMBL" id="CP061738">
    <property type="protein sequence ID" value="QOD38604.1"/>
    <property type="molecule type" value="Genomic_DNA"/>
</dbReference>
<dbReference type="FunFam" id="1.10.760.10:FF:000011">
    <property type="entry name" value="Cytochrome c1, putative"/>
    <property type="match status" value="1"/>
</dbReference>
<feature type="binding site" description="covalent" evidence="9">
    <location>
        <position position="62"/>
    </location>
    <ligand>
        <name>heme c</name>
        <dbReference type="ChEBI" id="CHEBI:61717"/>
    </ligand>
</feature>
<dbReference type="Gene3D" id="1.10.760.10">
    <property type="entry name" value="Cytochrome c-like domain"/>
    <property type="match status" value="1"/>
</dbReference>
<evidence type="ECO:0000256" key="10">
    <source>
        <dbReference type="SAM" id="Phobius"/>
    </source>
</evidence>
<feature type="signal peptide" evidence="11">
    <location>
        <begin position="1"/>
        <end position="21"/>
    </location>
</feature>
<evidence type="ECO:0000256" key="6">
    <source>
        <dbReference type="ARBA" id="ARBA00022989"/>
    </source>
</evidence>
<dbReference type="RefSeq" id="WP_191111368.1">
    <property type="nucleotide sequence ID" value="NZ_CP061738.1"/>
</dbReference>
<dbReference type="InterPro" id="IPR002326">
    <property type="entry name" value="Cyt_c1"/>
</dbReference>
<keyword evidence="5 9" id="KW-0479">Metal-binding</keyword>
<sequence>MLIRNMLAILCMLFFANFMCAEEFKPSPNKKIDWNFDGITGSFDRESIQRGYKVYKEVCAACHSMNRVAFRNLQDVGFSEEDVKQIAASYQVKDGPNDLGEMFDRPGIPSDYFIAPFDTKEAAAASNNGAAPPDLSLITKARHDGANYVYSLLTGYQNGEHDENDLYFNPYFPTGKLAMAPPLSEGMVEYDGTRQATVENMAYDVVNFLQWAAEPELERRHKLGLKVVAYFIILTVFFVLTNNKVWSRLYKKRK</sequence>
<dbReference type="PANTHER" id="PTHR10266">
    <property type="entry name" value="CYTOCHROME C1"/>
    <property type="match status" value="1"/>
</dbReference>
<accession>A0A7M3U2G9</accession>
<evidence type="ECO:0000313" key="13">
    <source>
        <dbReference type="EMBL" id="QOD38604.1"/>
    </source>
</evidence>
<dbReference type="KEGG" id="wms:ID128_01855"/>
<dbReference type="PROSITE" id="PS51007">
    <property type="entry name" value="CYTC"/>
    <property type="match status" value="1"/>
</dbReference>
<feature type="domain" description="Cytochrome c" evidence="12">
    <location>
        <begin position="46"/>
        <end position="153"/>
    </location>
</feature>
<keyword evidence="6 10" id="KW-1133">Transmembrane helix</keyword>
<feature type="transmembrane region" description="Helical" evidence="10">
    <location>
        <begin position="227"/>
        <end position="246"/>
    </location>
</feature>
<keyword evidence="3 9" id="KW-0349">Heme</keyword>
<dbReference type="InterPro" id="IPR036909">
    <property type="entry name" value="Cyt_c-like_dom_sf"/>
</dbReference>
<keyword evidence="14" id="KW-1185">Reference proteome</keyword>
<feature type="chain" id="PRO_5032970084" description="Cytochrome c1" evidence="11">
    <location>
        <begin position="22"/>
        <end position="254"/>
    </location>
</feature>
<evidence type="ECO:0000256" key="3">
    <source>
        <dbReference type="ARBA" id="ARBA00022617"/>
    </source>
</evidence>
<dbReference type="GO" id="GO:0016020">
    <property type="term" value="C:membrane"/>
    <property type="evidence" value="ECO:0007669"/>
    <property type="project" value="UniProtKB-SubCell"/>
</dbReference>
<keyword evidence="7 9" id="KW-0408">Iron</keyword>
<keyword evidence="4 10" id="KW-0812">Transmembrane</keyword>
<feature type="binding site" description="covalent" evidence="9">
    <location>
        <position position="59"/>
    </location>
    <ligand>
        <name>heme c</name>
        <dbReference type="ChEBI" id="CHEBI:61717"/>
    </ligand>
</feature>
<dbReference type="SUPFAM" id="SSF46626">
    <property type="entry name" value="Cytochrome c"/>
    <property type="match status" value="1"/>
</dbReference>
<dbReference type="Pfam" id="PF02167">
    <property type="entry name" value="Cytochrom_C1"/>
    <property type="match status" value="1"/>
</dbReference>
<evidence type="ECO:0000256" key="4">
    <source>
        <dbReference type="ARBA" id="ARBA00022692"/>
    </source>
</evidence>
<evidence type="ECO:0000256" key="11">
    <source>
        <dbReference type="SAM" id="SignalP"/>
    </source>
</evidence>
<keyword evidence="8 10" id="KW-0472">Membrane</keyword>
<dbReference type="GO" id="GO:0046872">
    <property type="term" value="F:metal ion binding"/>
    <property type="evidence" value="ECO:0007669"/>
    <property type="project" value="UniProtKB-KW"/>
</dbReference>
<evidence type="ECO:0000256" key="2">
    <source>
        <dbReference type="ARBA" id="ARBA00016165"/>
    </source>
</evidence>
<reference evidence="13 14" key="1">
    <citation type="submission" date="2020-09" db="EMBL/GenBank/DDBJ databases">
        <title>An Earliest Endosymbiont, Wolbachia massiliensis sp. nov., Strain PL13 From the Bed Bug (Cimex hemipterius), Type strain of a New supergroup T.</title>
        <authorList>
            <person name="Laidoudi Y."/>
            <person name="Levasseur A."/>
            <person name="Medkour H."/>
            <person name="Maaloum M."/>
            <person name="BenKhedher M."/>
            <person name="Sambou M."/>
            <person name="Bassene H."/>
            <person name="Davoust B."/>
            <person name="Fenollar F."/>
            <person name="Raoult D."/>
            <person name="Mediannikov O."/>
        </authorList>
    </citation>
    <scope>NUCLEOTIDE SEQUENCE [LARGE SCALE GENOMIC DNA]</scope>
    <source>
        <strain evidence="13 14">PL13</strain>
    </source>
</reference>
<dbReference type="PANTHER" id="PTHR10266:SF3">
    <property type="entry name" value="CYTOCHROME C1, HEME PROTEIN, MITOCHONDRIAL"/>
    <property type="match status" value="1"/>
</dbReference>
<dbReference type="InterPro" id="IPR009056">
    <property type="entry name" value="Cyt_c-like_dom"/>
</dbReference>
<evidence type="ECO:0000259" key="12">
    <source>
        <dbReference type="PROSITE" id="PS51007"/>
    </source>
</evidence>
<comment type="subcellular location">
    <subcellularLocation>
        <location evidence="1">Membrane</location>
    </subcellularLocation>
</comment>
<evidence type="ECO:0000313" key="14">
    <source>
        <dbReference type="Proteomes" id="UP000516514"/>
    </source>
</evidence>
<comment type="cofactor">
    <cofactor evidence="9">
        <name>heme c</name>
        <dbReference type="ChEBI" id="CHEBI:61717"/>
    </cofactor>
    <text evidence="9">Binds 1 heme c group covalently per subunit.</text>
</comment>
<gene>
    <name evidence="13" type="ORF">ID128_01855</name>
</gene>
<dbReference type="AlphaFoldDB" id="A0A7M3U2G9"/>
<evidence type="ECO:0000256" key="5">
    <source>
        <dbReference type="ARBA" id="ARBA00022723"/>
    </source>
</evidence>
<dbReference type="PRINTS" id="PR00603">
    <property type="entry name" value="CYTOCHROMEC1"/>
</dbReference>
<protein>
    <recommendedName>
        <fullName evidence="2">Cytochrome c1</fullName>
    </recommendedName>
</protein>
<evidence type="ECO:0000256" key="7">
    <source>
        <dbReference type="ARBA" id="ARBA00023004"/>
    </source>
</evidence>
<evidence type="ECO:0000256" key="1">
    <source>
        <dbReference type="ARBA" id="ARBA00004370"/>
    </source>
</evidence>